<evidence type="ECO:0000313" key="1">
    <source>
        <dbReference type="EMBL" id="MPM87645.1"/>
    </source>
</evidence>
<gene>
    <name evidence="1" type="ORF">SDC9_134745</name>
</gene>
<organism evidence="1">
    <name type="scientific">bioreactor metagenome</name>
    <dbReference type="NCBI Taxonomy" id="1076179"/>
    <lineage>
        <taxon>unclassified sequences</taxon>
        <taxon>metagenomes</taxon>
        <taxon>ecological metagenomes</taxon>
    </lineage>
</organism>
<reference evidence="1" key="1">
    <citation type="submission" date="2019-08" db="EMBL/GenBank/DDBJ databases">
        <authorList>
            <person name="Kucharzyk K."/>
            <person name="Murdoch R.W."/>
            <person name="Higgins S."/>
            <person name="Loffler F."/>
        </authorList>
    </citation>
    <scope>NUCLEOTIDE SEQUENCE</scope>
</reference>
<proteinExistence type="predicted"/>
<sequence length="183" mass="20943">MGSNDTIIEEIIRSYPMLAEKMQSLRYSICSSHSKDPTVSAASVELPAEEQRRYDAIRSAVRHTVQAYDDGSRRLLVIRSTYWNITFGANALKEISALEAQEYLQDFVQAVSQRLGMNNCTGCVYWRKLFGSQRSTYACHYCYETGRTRSHDEFQCYSKCLSMENRKNGVPDQSQVRAHEVLA</sequence>
<name>A0A645DEK4_9ZZZZ</name>
<dbReference type="EMBL" id="VSSQ01035436">
    <property type="protein sequence ID" value="MPM87645.1"/>
    <property type="molecule type" value="Genomic_DNA"/>
</dbReference>
<accession>A0A645DEK4</accession>
<protein>
    <submittedName>
        <fullName evidence="1">Uncharacterized protein</fullName>
    </submittedName>
</protein>
<dbReference type="AlphaFoldDB" id="A0A645DEK4"/>
<comment type="caution">
    <text evidence="1">The sequence shown here is derived from an EMBL/GenBank/DDBJ whole genome shotgun (WGS) entry which is preliminary data.</text>
</comment>